<dbReference type="Proteomes" id="UP000031523">
    <property type="component" value="Chromosome"/>
</dbReference>
<dbReference type="KEGG" id="sals:SLNWT_0864"/>
<keyword evidence="3" id="KW-1185">Reference proteome</keyword>
<evidence type="ECO:0000313" key="2">
    <source>
        <dbReference type="EMBL" id="AJE81240.1"/>
    </source>
</evidence>
<accession>A0A0B5EPQ3</accession>
<gene>
    <name evidence="2" type="ORF">SLNWT_0864</name>
</gene>
<feature type="region of interest" description="Disordered" evidence="1">
    <location>
        <begin position="89"/>
        <end position="110"/>
    </location>
</feature>
<proteinExistence type="predicted"/>
<feature type="region of interest" description="Disordered" evidence="1">
    <location>
        <begin position="33"/>
        <end position="71"/>
    </location>
</feature>
<feature type="compositionally biased region" description="Gly residues" evidence="1">
    <location>
        <begin position="44"/>
        <end position="68"/>
    </location>
</feature>
<name>A0A0B5EPQ3_STRA4</name>
<evidence type="ECO:0000256" key="1">
    <source>
        <dbReference type="SAM" id="MobiDB-lite"/>
    </source>
</evidence>
<reference evidence="2 3" key="1">
    <citation type="submission" date="2015-01" db="EMBL/GenBank/DDBJ databases">
        <title>Enhanced salinomycin production by adjusting the supply of polyketide extender units in Streptomyce albus DSM 41398.</title>
        <authorList>
            <person name="Lu C."/>
        </authorList>
    </citation>
    <scope>NUCLEOTIDE SEQUENCE [LARGE SCALE GENOMIC DNA]</scope>
    <source>
        <strain evidence="3">ATCC 21838 / DSM 41398 / FERM P-419 / JCM 4703 / NBRC 107858</strain>
    </source>
</reference>
<evidence type="ECO:0000313" key="3">
    <source>
        <dbReference type="Proteomes" id="UP000031523"/>
    </source>
</evidence>
<dbReference type="AlphaFoldDB" id="A0A0B5EPQ3"/>
<sequence length="110" mass="10740">MTAVSYRELASLDGELLPPRMLLSLVDVTFGNRSHDVSQPQDNGQGGGGPQAGGGPQPGASPQGGGGNTTVAYACQATTTQGTPGLIGSLGLGQGPSSSMTCVPAAVVSN</sequence>
<organism evidence="2 3">
    <name type="scientific">Streptomyces albus (strain ATCC 21838 / DSM 41398 / FERM P-419 / JCM 4703 / NBRC 107858)</name>
    <dbReference type="NCBI Taxonomy" id="1081613"/>
    <lineage>
        <taxon>Bacteria</taxon>
        <taxon>Bacillati</taxon>
        <taxon>Actinomycetota</taxon>
        <taxon>Actinomycetes</taxon>
        <taxon>Kitasatosporales</taxon>
        <taxon>Streptomycetaceae</taxon>
        <taxon>Streptomyces</taxon>
    </lineage>
</organism>
<dbReference type="EMBL" id="CP010519">
    <property type="protein sequence ID" value="AJE81240.1"/>
    <property type="molecule type" value="Genomic_DNA"/>
</dbReference>
<protein>
    <submittedName>
        <fullName evidence="2">Uncharacterized protein</fullName>
    </submittedName>
</protein>